<protein>
    <submittedName>
        <fullName evidence="6">EF-hand domain-containing protein</fullName>
    </submittedName>
</protein>
<dbReference type="GO" id="GO:0098797">
    <property type="term" value="C:plasma membrane protein complex"/>
    <property type="evidence" value="ECO:0007669"/>
    <property type="project" value="TreeGrafter"/>
</dbReference>
<feature type="region of interest" description="Disordered" evidence="3">
    <location>
        <begin position="1"/>
        <end position="44"/>
    </location>
</feature>
<evidence type="ECO:0000313" key="4">
    <source>
        <dbReference type="EMBL" id="VDP85639.1"/>
    </source>
</evidence>
<evidence type="ECO:0000256" key="1">
    <source>
        <dbReference type="ARBA" id="ARBA00022723"/>
    </source>
</evidence>
<evidence type="ECO:0000313" key="5">
    <source>
        <dbReference type="Proteomes" id="UP000272942"/>
    </source>
</evidence>
<evidence type="ECO:0000313" key="6">
    <source>
        <dbReference type="WBParaSite" id="ECPE_0000962201-mRNA-1"/>
    </source>
</evidence>
<keyword evidence="1" id="KW-0479">Metal-binding</keyword>
<keyword evidence="5" id="KW-1185">Reference proteome</keyword>
<name>A0A183ARK7_9TREM</name>
<reference evidence="4 5" key="2">
    <citation type="submission" date="2018-11" db="EMBL/GenBank/DDBJ databases">
        <authorList>
            <consortium name="Pathogen Informatics"/>
        </authorList>
    </citation>
    <scope>NUCLEOTIDE SEQUENCE [LARGE SCALE GENOMIC DNA]</scope>
    <source>
        <strain evidence="4 5">Egypt</strain>
    </source>
</reference>
<dbReference type="EMBL" id="UZAN01047652">
    <property type="protein sequence ID" value="VDP85639.1"/>
    <property type="molecule type" value="Genomic_DNA"/>
</dbReference>
<accession>A0A183ARK7</accession>
<keyword evidence="2" id="KW-0677">Repeat</keyword>
<dbReference type="Proteomes" id="UP000272942">
    <property type="component" value="Unassembled WGS sequence"/>
</dbReference>
<dbReference type="PANTHER" id="PTHR46819">
    <property type="entry name" value="EF-HAND CALCIUM-BINDING DOMAIN-CONTAINING PROTEIN 7"/>
    <property type="match status" value="1"/>
</dbReference>
<evidence type="ECO:0000256" key="2">
    <source>
        <dbReference type="ARBA" id="ARBA00022737"/>
    </source>
</evidence>
<organism evidence="6">
    <name type="scientific">Echinostoma caproni</name>
    <dbReference type="NCBI Taxonomy" id="27848"/>
    <lineage>
        <taxon>Eukaryota</taxon>
        <taxon>Metazoa</taxon>
        <taxon>Spiralia</taxon>
        <taxon>Lophotrochozoa</taxon>
        <taxon>Platyhelminthes</taxon>
        <taxon>Trematoda</taxon>
        <taxon>Digenea</taxon>
        <taxon>Plagiorchiida</taxon>
        <taxon>Echinostomata</taxon>
        <taxon>Echinostomatoidea</taxon>
        <taxon>Echinostomatidae</taxon>
        <taxon>Echinostoma</taxon>
    </lineage>
</organism>
<feature type="compositionally biased region" description="Polar residues" evidence="3">
    <location>
        <begin position="1"/>
        <end position="20"/>
    </location>
</feature>
<dbReference type="GO" id="GO:0060170">
    <property type="term" value="C:ciliary membrane"/>
    <property type="evidence" value="ECO:0007669"/>
    <property type="project" value="TreeGrafter"/>
</dbReference>
<gene>
    <name evidence="4" type="ORF">ECPE_LOCUS9592</name>
</gene>
<evidence type="ECO:0000256" key="3">
    <source>
        <dbReference type="SAM" id="MobiDB-lite"/>
    </source>
</evidence>
<dbReference type="OrthoDB" id="26525at2759"/>
<dbReference type="WBParaSite" id="ECPE_0000962201-mRNA-1">
    <property type="protein sequence ID" value="ECPE_0000962201-mRNA-1"/>
    <property type="gene ID" value="ECPE_0000962201"/>
</dbReference>
<dbReference type="InterPro" id="IPR052266">
    <property type="entry name" value="Miro-EF-hand_domain"/>
</dbReference>
<dbReference type="GO" id="GO:0046872">
    <property type="term" value="F:metal ion binding"/>
    <property type="evidence" value="ECO:0007669"/>
    <property type="project" value="UniProtKB-KW"/>
</dbReference>
<dbReference type="SUPFAM" id="SSF47473">
    <property type="entry name" value="EF-hand"/>
    <property type="match status" value="1"/>
</dbReference>
<reference evidence="6" key="1">
    <citation type="submission" date="2016-06" db="UniProtKB">
        <authorList>
            <consortium name="WormBaseParasite"/>
        </authorList>
    </citation>
    <scope>IDENTIFICATION</scope>
</reference>
<dbReference type="Gene3D" id="1.10.238.10">
    <property type="entry name" value="EF-hand"/>
    <property type="match status" value="1"/>
</dbReference>
<dbReference type="GO" id="GO:1903569">
    <property type="term" value="P:positive regulation of protein localization to ciliary membrane"/>
    <property type="evidence" value="ECO:0007669"/>
    <property type="project" value="TreeGrafter"/>
</dbReference>
<sequence>MMTSSLNRLSNVLPQANQQGADKKGSPRVTTPKQSLREKETRTGGAVSVVFKDQVIETTDSVPSSSKTKAAANNLNKSDSGVVQFRLSKQLDFDRPEPTLPLPNGWMTMKRRGCLIYSPSLEIQEMVFSHLLLVLNATVQLQITLDVDNTLTPNHVLIAFQLSAISKDAKMTYIVIGENKTEIAWSHTNGSAILNTELPPGTYKVVPIYSGTCLNRSLTPRGKSKTQLVRSDPDQGFTLTAKAREAIQLLFQIYDADMNQLWSGEEFRRFAKQTYQRADVDEVWDAVREFCTLKNDQLPLDELAELFIREIQEDNGNPDCLWNALERSGVNENLQFTGGLSVLFNVSVAQKQQNDVKLKMMDLNSYKGLQTEPKVADWALSKVRFLS</sequence>
<dbReference type="AlphaFoldDB" id="A0A183ARK7"/>
<dbReference type="InterPro" id="IPR011992">
    <property type="entry name" value="EF-hand-dom_pair"/>
</dbReference>
<dbReference type="PANTHER" id="PTHR46819:SF1">
    <property type="entry name" value="EF-HAND CALCIUM-BINDING DOMAIN-CONTAINING PROTEIN 7"/>
    <property type="match status" value="1"/>
</dbReference>
<proteinExistence type="predicted"/>